<dbReference type="Gene3D" id="1.20.5.170">
    <property type="match status" value="1"/>
</dbReference>
<protein>
    <recommendedName>
        <fullName evidence="5">DUF1640 domain-containing protein</fullName>
    </recommendedName>
</protein>
<comment type="caution">
    <text evidence="3">The sequence shown here is derived from an EMBL/GenBank/DDBJ whole genome shotgun (WGS) entry which is preliminary data.</text>
</comment>
<dbReference type="STRING" id="1265861.BCAMP_10825"/>
<evidence type="ECO:0008006" key="5">
    <source>
        <dbReference type="Google" id="ProtNLM"/>
    </source>
</evidence>
<evidence type="ECO:0000313" key="3">
    <source>
        <dbReference type="EMBL" id="EUJ36300.1"/>
    </source>
</evidence>
<feature type="coiled-coil region" evidence="1">
    <location>
        <begin position="24"/>
        <end position="86"/>
    </location>
</feature>
<name>W7CH85_9LIST</name>
<dbReference type="Proteomes" id="UP000019243">
    <property type="component" value="Unassembled WGS sequence"/>
</dbReference>
<keyword evidence="1" id="KW-0175">Coiled coil</keyword>
<evidence type="ECO:0000256" key="1">
    <source>
        <dbReference type="SAM" id="Coils"/>
    </source>
</evidence>
<feature type="transmembrane region" description="Helical" evidence="2">
    <location>
        <begin position="110"/>
        <end position="131"/>
    </location>
</feature>
<dbReference type="EMBL" id="AODH01000047">
    <property type="protein sequence ID" value="EUJ36300.1"/>
    <property type="molecule type" value="Genomic_DNA"/>
</dbReference>
<proteinExistence type="predicted"/>
<keyword evidence="2" id="KW-0812">Transmembrane</keyword>
<evidence type="ECO:0000313" key="4">
    <source>
        <dbReference type="Proteomes" id="UP000019243"/>
    </source>
</evidence>
<evidence type="ECO:0000256" key="2">
    <source>
        <dbReference type="SAM" id="Phobius"/>
    </source>
</evidence>
<gene>
    <name evidence="3" type="ORF">BCAMP_10825</name>
</gene>
<accession>W7CH85</accession>
<dbReference type="SUPFAM" id="SSF57997">
    <property type="entry name" value="Tropomyosin"/>
    <property type="match status" value="1"/>
</dbReference>
<reference evidence="3 4" key="1">
    <citation type="submission" date="2012-12" db="EMBL/GenBank/DDBJ databases">
        <title>Novel taxa of Listeriaceae from agricultural environments in the United States.</title>
        <authorList>
            <person name="den Bakker H.C."/>
            <person name="Allred A."/>
            <person name="Warchocki S."/>
            <person name="Wright E.M."/>
            <person name="Burrell A."/>
            <person name="Nightingale K.K."/>
            <person name="Kephart D."/>
            <person name="Wiedmann M."/>
        </authorList>
    </citation>
    <scope>NUCLEOTIDE SEQUENCE [LARGE SCALE GENOMIC DNA]</scope>
    <source>
        <strain evidence="3 4">FSL F6-1037</strain>
    </source>
</reference>
<keyword evidence="2" id="KW-0472">Membrane</keyword>
<keyword evidence="4" id="KW-1185">Reference proteome</keyword>
<sequence length="137" mass="16299">MEMVTQLQIEEIKAHFDTKIKVNEVTVEKKFEELERKMTILEQRISKLERRMTILEQRMSELEQRMSMLEQKMETLEQKIQIEAMRVQTNLKAFILQENEKIVKDKTSAFRFWSGSIISPAIVAGLVLYFTKVLQIF</sequence>
<keyword evidence="2" id="KW-1133">Transmembrane helix</keyword>
<organism evidence="3 4">
    <name type="scientific">Brochothrix campestris FSL F6-1037</name>
    <dbReference type="NCBI Taxonomy" id="1265861"/>
    <lineage>
        <taxon>Bacteria</taxon>
        <taxon>Bacillati</taxon>
        <taxon>Bacillota</taxon>
        <taxon>Bacilli</taxon>
        <taxon>Bacillales</taxon>
        <taxon>Listeriaceae</taxon>
        <taxon>Brochothrix</taxon>
    </lineage>
</organism>
<dbReference type="AlphaFoldDB" id="W7CH85"/>